<evidence type="ECO:0000313" key="1">
    <source>
        <dbReference type="EMBL" id="RED46007.1"/>
    </source>
</evidence>
<dbReference type="AlphaFoldDB" id="A0A3D9H955"/>
<sequence>MKNLFNKLYFLLLVVMVTSCSKDEISLNDTLVGVWERMDSNPEFNSSSKLVFASDHSGLSVNSNTFDTGEMTSTVSEFKWEILGDEISVIKNDVNEDVYLLNSKGELVLNILQDKPFSKISDNTQNY</sequence>
<organism evidence="1 2">
    <name type="scientific">Seonamhaeicola aphaedonensis</name>
    <dbReference type="NCBI Taxonomy" id="1461338"/>
    <lineage>
        <taxon>Bacteria</taxon>
        <taxon>Pseudomonadati</taxon>
        <taxon>Bacteroidota</taxon>
        <taxon>Flavobacteriia</taxon>
        <taxon>Flavobacteriales</taxon>
        <taxon>Flavobacteriaceae</taxon>
    </lineage>
</organism>
<protein>
    <recommendedName>
        <fullName evidence="3">Lipocalin-like protein</fullName>
    </recommendedName>
</protein>
<dbReference type="OrthoDB" id="1451624at2"/>
<reference evidence="1 2" key="1">
    <citation type="submission" date="2018-07" db="EMBL/GenBank/DDBJ databases">
        <title>Genomic Encyclopedia of Type Strains, Phase III (KMG-III): the genomes of soil and plant-associated and newly described type strains.</title>
        <authorList>
            <person name="Whitman W."/>
        </authorList>
    </citation>
    <scope>NUCLEOTIDE SEQUENCE [LARGE SCALE GENOMIC DNA]</scope>
    <source>
        <strain evidence="1 2">CECT 8487</strain>
    </source>
</reference>
<dbReference type="Proteomes" id="UP000256629">
    <property type="component" value="Unassembled WGS sequence"/>
</dbReference>
<keyword evidence="2" id="KW-1185">Reference proteome</keyword>
<gene>
    <name evidence="1" type="ORF">DFQ02_107155</name>
</gene>
<proteinExistence type="predicted"/>
<evidence type="ECO:0000313" key="2">
    <source>
        <dbReference type="Proteomes" id="UP000256629"/>
    </source>
</evidence>
<name>A0A3D9H955_9FLAO</name>
<dbReference type="PROSITE" id="PS51257">
    <property type="entry name" value="PROKAR_LIPOPROTEIN"/>
    <property type="match status" value="1"/>
</dbReference>
<evidence type="ECO:0008006" key="3">
    <source>
        <dbReference type="Google" id="ProtNLM"/>
    </source>
</evidence>
<dbReference type="RefSeq" id="WP_116524751.1">
    <property type="nucleotide sequence ID" value="NZ_QRDX01000007.1"/>
</dbReference>
<comment type="caution">
    <text evidence="1">The sequence shown here is derived from an EMBL/GenBank/DDBJ whole genome shotgun (WGS) entry which is preliminary data.</text>
</comment>
<accession>A0A3D9H955</accession>
<dbReference type="EMBL" id="QRDX01000007">
    <property type="protein sequence ID" value="RED46007.1"/>
    <property type="molecule type" value="Genomic_DNA"/>
</dbReference>